<dbReference type="STRING" id="1850517.A8708_00165"/>
<dbReference type="InterPro" id="IPR035903">
    <property type="entry name" value="HesB-like_dom_sf"/>
</dbReference>
<evidence type="ECO:0000313" key="2">
    <source>
        <dbReference type="EMBL" id="OAS18386.1"/>
    </source>
</evidence>
<keyword evidence="3" id="KW-1185">Reference proteome</keyword>
<dbReference type="EMBL" id="LYPB01000065">
    <property type="protein sequence ID" value="OAS18386.1"/>
    <property type="molecule type" value="Genomic_DNA"/>
</dbReference>
<reference evidence="2 3" key="1">
    <citation type="submission" date="2016-05" db="EMBL/GenBank/DDBJ databases">
        <title>Paenibacillus sp. 1ZS3-15 nov., isolated from the rhizosphere soil.</title>
        <authorList>
            <person name="Zhang X.X."/>
            <person name="Zhang J."/>
        </authorList>
    </citation>
    <scope>NUCLEOTIDE SEQUENCE [LARGE SCALE GENOMIC DNA]</scope>
    <source>
        <strain evidence="2 3">1ZS3-15</strain>
    </source>
</reference>
<evidence type="ECO:0000259" key="1">
    <source>
        <dbReference type="Pfam" id="PF01521"/>
    </source>
</evidence>
<evidence type="ECO:0000313" key="3">
    <source>
        <dbReference type="Proteomes" id="UP000078454"/>
    </source>
</evidence>
<comment type="caution">
    <text evidence="2">The sequence shown here is derived from an EMBL/GenBank/DDBJ whole genome shotgun (WGS) entry which is preliminary data.</text>
</comment>
<dbReference type="PANTHER" id="PTHR43011:SF1">
    <property type="entry name" value="IRON-SULFUR CLUSTER ASSEMBLY 2 HOMOLOG, MITOCHONDRIAL"/>
    <property type="match status" value="1"/>
</dbReference>
<dbReference type="PROSITE" id="PS01152">
    <property type="entry name" value="HESB"/>
    <property type="match status" value="1"/>
</dbReference>
<protein>
    <recommendedName>
        <fullName evidence="1">Core domain-containing protein</fullName>
    </recommendedName>
</protein>
<dbReference type="GO" id="GO:0016226">
    <property type="term" value="P:iron-sulfur cluster assembly"/>
    <property type="evidence" value="ECO:0007669"/>
    <property type="project" value="InterPro"/>
</dbReference>
<dbReference type="InterPro" id="IPR017870">
    <property type="entry name" value="FeS_cluster_insertion_CS"/>
</dbReference>
<proteinExistence type="predicted"/>
<dbReference type="Gene3D" id="2.60.300.12">
    <property type="entry name" value="HesB-like domain"/>
    <property type="match status" value="1"/>
</dbReference>
<dbReference type="SUPFAM" id="SSF89360">
    <property type="entry name" value="HesB-like domain"/>
    <property type="match status" value="1"/>
</dbReference>
<organism evidence="2 3">
    <name type="scientific">Paenibacillus oryzisoli</name>
    <dbReference type="NCBI Taxonomy" id="1850517"/>
    <lineage>
        <taxon>Bacteria</taxon>
        <taxon>Bacillati</taxon>
        <taxon>Bacillota</taxon>
        <taxon>Bacilli</taxon>
        <taxon>Bacillales</taxon>
        <taxon>Paenibacillaceae</taxon>
        <taxon>Paenibacillus</taxon>
    </lineage>
</organism>
<dbReference type="RefSeq" id="WP_068664408.1">
    <property type="nucleotide sequence ID" value="NZ_LYPB01000065.1"/>
</dbReference>
<name>A0A198ABE6_9BACL</name>
<dbReference type="InterPro" id="IPR016092">
    <property type="entry name" value="ATAP"/>
</dbReference>
<gene>
    <name evidence="2" type="ORF">A8708_00165</name>
</gene>
<dbReference type="Proteomes" id="UP000078454">
    <property type="component" value="Unassembled WGS sequence"/>
</dbReference>
<dbReference type="PANTHER" id="PTHR43011">
    <property type="entry name" value="IRON-SULFUR CLUSTER ASSEMBLY 2 HOMOLOG, MITOCHONDRIAL"/>
    <property type="match status" value="1"/>
</dbReference>
<dbReference type="AlphaFoldDB" id="A0A198ABE6"/>
<dbReference type="NCBIfam" id="TIGR00049">
    <property type="entry name" value="iron-sulfur cluster assembly accessory protein"/>
    <property type="match status" value="1"/>
</dbReference>
<dbReference type="GO" id="GO:0051537">
    <property type="term" value="F:2 iron, 2 sulfur cluster binding"/>
    <property type="evidence" value="ECO:0007669"/>
    <property type="project" value="UniProtKB-ARBA"/>
</dbReference>
<dbReference type="InterPro" id="IPR000361">
    <property type="entry name" value="ATAP_core_dom"/>
</dbReference>
<dbReference type="Pfam" id="PF01521">
    <property type="entry name" value="Fe-S_biosyn"/>
    <property type="match status" value="1"/>
</dbReference>
<dbReference type="OrthoDB" id="9801228at2"/>
<dbReference type="GO" id="GO:0005506">
    <property type="term" value="F:iron ion binding"/>
    <property type="evidence" value="ECO:0007669"/>
    <property type="project" value="TreeGrafter"/>
</dbReference>
<accession>A0A198ABE6</accession>
<dbReference type="GO" id="GO:0051539">
    <property type="term" value="F:4 iron, 4 sulfur cluster binding"/>
    <property type="evidence" value="ECO:0007669"/>
    <property type="project" value="TreeGrafter"/>
</dbReference>
<feature type="domain" description="Core" evidence="1">
    <location>
        <begin position="2"/>
        <end position="102"/>
    </location>
</feature>
<sequence>MINISESASDKIKELLASEESPKLFLRLGVKAGGCSGFSYGMGFDDDQKSDDKEFVIHGVKVVVDEESAKYLYGVQIDFEDKGMGGGFTINNPNAVASCGCGSSFKPADYEGTPEPCDDKVEA</sequence>